<organism evidence="2 3">
    <name type="scientific">Anaerolinea thermophila</name>
    <dbReference type="NCBI Taxonomy" id="167964"/>
    <lineage>
        <taxon>Bacteria</taxon>
        <taxon>Bacillati</taxon>
        <taxon>Chloroflexota</taxon>
        <taxon>Anaerolineae</taxon>
        <taxon>Anaerolineales</taxon>
        <taxon>Anaerolineaceae</taxon>
        <taxon>Anaerolinea</taxon>
    </lineage>
</organism>
<sequence>MSKTSKNIFKGLGWGLGGLLTSAAAAAAGWIIYSRKYIRHDAELVKAIEADRKDFYSEHAGRLSYYADRSEKGVPLVLLHSINAAPSAFEMKPIFERFRGERPVFALDLPGYGFSDRSDRLYSPQLFQQAILDFLEEVVGEPADVVTLSLSSEFAALAAQENDELFRSIVMLSPTGFDQPKTDRLSQRAEKRGTKSTVYAGLAVPLWNRPFYDLVASRPSIQYFLNKSFEGLVPERFVDYAYQTAHQPGAEFAPTYFLSGKLFTQAVRENVYKTLETPVLVIYDRDAYTRFDMLPILIKEKDNWKAERVSPTKGLPHWEQPEKTFKAMETFWSEV</sequence>
<dbReference type="InterPro" id="IPR000073">
    <property type="entry name" value="AB_hydrolase_1"/>
</dbReference>
<feature type="domain" description="AB hydrolase-1" evidence="1">
    <location>
        <begin position="76"/>
        <end position="324"/>
    </location>
</feature>
<name>A0A101FWV4_9CHLR</name>
<dbReference type="Gene3D" id="3.40.50.1820">
    <property type="entry name" value="alpha/beta hydrolase"/>
    <property type="match status" value="1"/>
</dbReference>
<dbReference type="AlphaFoldDB" id="A0A101FWV4"/>
<reference evidence="2 3" key="1">
    <citation type="journal article" date="2015" name="MBio">
        <title>Genome-Resolved Metagenomic Analysis Reveals Roles for Candidate Phyla and Other Microbial Community Members in Biogeochemical Transformations in Oil Reservoirs.</title>
        <authorList>
            <person name="Hu P."/>
            <person name="Tom L."/>
            <person name="Singh A."/>
            <person name="Thomas B.C."/>
            <person name="Baker B.J."/>
            <person name="Piceno Y.M."/>
            <person name="Andersen G.L."/>
            <person name="Banfield J.F."/>
        </authorList>
    </citation>
    <scope>NUCLEOTIDE SEQUENCE [LARGE SCALE GENOMIC DNA]</scope>
    <source>
        <strain evidence="2">46_16</strain>
    </source>
</reference>
<accession>A0A101FWV4</accession>
<dbReference type="SUPFAM" id="SSF53474">
    <property type="entry name" value="alpha/beta-Hydrolases"/>
    <property type="match status" value="1"/>
</dbReference>
<dbReference type="Pfam" id="PF12697">
    <property type="entry name" value="Abhydrolase_6"/>
    <property type="match status" value="1"/>
</dbReference>
<dbReference type="InterPro" id="IPR029058">
    <property type="entry name" value="AB_hydrolase_fold"/>
</dbReference>
<evidence type="ECO:0000313" key="3">
    <source>
        <dbReference type="Proteomes" id="UP000064249"/>
    </source>
</evidence>
<dbReference type="Proteomes" id="UP000064249">
    <property type="component" value="Unassembled WGS sequence"/>
</dbReference>
<proteinExistence type="predicted"/>
<evidence type="ECO:0000259" key="1">
    <source>
        <dbReference type="Pfam" id="PF12697"/>
    </source>
</evidence>
<protein>
    <recommendedName>
        <fullName evidence="1">AB hydrolase-1 domain-containing protein</fullName>
    </recommendedName>
</protein>
<dbReference type="EMBL" id="LGFU01000113">
    <property type="protein sequence ID" value="KUK45922.1"/>
    <property type="molecule type" value="Genomic_DNA"/>
</dbReference>
<comment type="caution">
    <text evidence="2">The sequence shown here is derived from an EMBL/GenBank/DDBJ whole genome shotgun (WGS) entry which is preliminary data.</text>
</comment>
<gene>
    <name evidence="2" type="ORF">XD73_1204</name>
</gene>
<evidence type="ECO:0000313" key="2">
    <source>
        <dbReference type="EMBL" id="KUK45922.1"/>
    </source>
</evidence>
<dbReference type="PANTHER" id="PTHR46438">
    <property type="entry name" value="ALPHA/BETA-HYDROLASES SUPERFAMILY PROTEIN"/>
    <property type="match status" value="1"/>
</dbReference>
<dbReference type="PANTHER" id="PTHR46438:SF2">
    <property type="entry name" value="ALPHA_BETA-HYDROLASES SUPERFAMILY PROTEIN"/>
    <property type="match status" value="1"/>
</dbReference>